<dbReference type="InterPro" id="IPR001135">
    <property type="entry name" value="NADH_Q_OxRdtase_suD"/>
</dbReference>
<evidence type="ECO:0000256" key="7">
    <source>
        <dbReference type="ARBA" id="ARBA00038617"/>
    </source>
</evidence>
<dbReference type="PANTHER" id="PTHR11993:SF10">
    <property type="entry name" value="NADH DEHYDROGENASE [UBIQUINONE] IRON-SULFUR PROTEIN 2, MITOCHONDRIAL"/>
    <property type="match status" value="1"/>
</dbReference>
<dbReference type="GO" id="GO:0051287">
    <property type="term" value="F:NAD binding"/>
    <property type="evidence" value="ECO:0007669"/>
    <property type="project" value="InterPro"/>
</dbReference>
<evidence type="ECO:0000259" key="10">
    <source>
        <dbReference type="Pfam" id="PF00346"/>
    </source>
</evidence>
<evidence type="ECO:0000313" key="11">
    <source>
        <dbReference type="EMBL" id="WPU66192.1"/>
    </source>
</evidence>
<proteinExistence type="inferred from homology"/>
<dbReference type="GO" id="GO:0050136">
    <property type="term" value="F:NADH dehydrogenase (quinone) (non-electrogenic) activity"/>
    <property type="evidence" value="ECO:0007669"/>
    <property type="project" value="UniProtKB-EC"/>
</dbReference>
<dbReference type="InterPro" id="IPR037232">
    <property type="entry name" value="NADH_quin_OxRdtase_su_C/D-like"/>
</dbReference>
<comment type="subcellular location">
    <subcellularLocation>
        <location evidence="1">Cell inner membrane</location>
        <topology evidence="1">Peripheral membrane protein</topology>
    </subcellularLocation>
</comment>
<keyword evidence="5" id="KW-0472">Membrane</keyword>
<evidence type="ECO:0000256" key="1">
    <source>
        <dbReference type="ARBA" id="ARBA00004417"/>
    </source>
</evidence>
<comment type="subunit">
    <text evidence="7">NDH-1 is composed of 13 different subunits. Subunits NuoB, CD, E, F, and G constitute the peripheral sector of the complex.</text>
</comment>
<evidence type="ECO:0000256" key="6">
    <source>
        <dbReference type="ARBA" id="ARBA00023268"/>
    </source>
</evidence>
<evidence type="ECO:0000256" key="2">
    <source>
        <dbReference type="ARBA" id="ARBA00010019"/>
    </source>
</evidence>
<dbReference type="AlphaFoldDB" id="A0AAX4HSJ3"/>
<evidence type="ECO:0000256" key="3">
    <source>
        <dbReference type="ARBA" id="ARBA00022475"/>
    </source>
</evidence>
<feature type="domain" description="NADH-quinone oxidoreductase subunit D" evidence="10">
    <location>
        <begin position="294"/>
        <end position="544"/>
    </location>
</feature>
<keyword evidence="11" id="KW-0560">Oxidoreductase</keyword>
<organism evidence="11 12">
    <name type="scientific">Peredibacter starrii</name>
    <dbReference type="NCBI Taxonomy" id="28202"/>
    <lineage>
        <taxon>Bacteria</taxon>
        <taxon>Pseudomonadati</taxon>
        <taxon>Bdellovibrionota</taxon>
        <taxon>Bacteriovoracia</taxon>
        <taxon>Bacteriovoracales</taxon>
        <taxon>Bacteriovoracaceae</taxon>
        <taxon>Peredibacter</taxon>
    </lineage>
</organism>
<dbReference type="EMBL" id="CP139487">
    <property type="protein sequence ID" value="WPU66192.1"/>
    <property type="molecule type" value="Genomic_DNA"/>
</dbReference>
<gene>
    <name evidence="11" type="ORF">SOO65_05485</name>
</gene>
<dbReference type="EC" id="1.6.5.9" evidence="11"/>
<dbReference type="InterPro" id="IPR022885">
    <property type="entry name" value="NDH1_su_D/H"/>
</dbReference>
<dbReference type="Pfam" id="PF00346">
    <property type="entry name" value="Complex1_49kDa"/>
    <property type="match status" value="1"/>
</dbReference>
<dbReference type="PANTHER" id="PTHR11993">
    <property type="entry name" value="NADH-UBIQUINONE OXIDOREDUCTASE 49 KDA SUBUNIT"/>
    <property type="match status" value="1"/>
</dbReference>
<dbReference type="GO" id="GO:0048038">
    <property type="term" value="F:quinone binding"/>
    <property type="evidence" value="ECO:0007669"/>
    <property type="project" value="InterPro"/>
</dbReference>
<protein>
    <submittedName>
        <fullName evidence="11">NADH-quinone oxidoreductase subunit C</fullName>
        <ecNumber evidence="11">1.6.5.9</ecNumber>
    </submittedName>
</protein>
<keyword evidence="12" id="KW-1185">Reference proteome</keyword>
<evidence type="ECO:0000256" key="8">
    <source>
        <dbReference type="ARBA" id="ARBA00047712"/>
    </source>
</evidence>
<keyword evidence="3" id="KW-1003">Cell membrane</keyword>
<sequence length="544" mass="62834">MFNWKEFEKTKQVLSHVGGRRYRDDWGQHHLTVRPTELIDWIELIKEDLNYLTLAEIAAVENNIDKEYRFELVYHFLNMGTHQRLNLHLLVNEGEIIPSVKNYYLQADWMEREQAEMLGLTFDRPTPALLLPEGQKNFPLRKKSEVKTWPEERPLEFPKLRMNPNKSEAPYPEESYQWKQFDIFSPVSAGNFEWSVCFDPVKVVDTRLRVGFHHQGLELFLQNKDILQVLQLADKINISAAPNYSIAWAKTIEEMFRIKIPERAQAIRIVMLELARIADHLTVLAEICRNAGQSEFTLFINAREKINELFEKFCGHRQGLGIARIGGVKEDLPHGWIVEYQAVAEILSKNLPVIHKSLIGQNNFRSHTDGDPVNAQSVLQWGVTGPTMRAAGLNFDLRKSQPFYFYQDIDFDIPVGIHGAIYDRYLIRYEEIHQSFRIITQVIDNLPLGDFINGMYDKNYVELLKLFEGADAPTQWHYGALETSNGEAGFLLNFNGTPKPARIKLKTPSFAVAQALQVFAKGLREDQLATCLASLNLSRWEMDR</sequence>
<dbReference type="Proteomes" id="UP001324634">
    <property type="component" value="Chromosome"/>
</dbReference>
<dbReference type="GO" id="GO:0008137">
    <property type="term" value="F:NADH dehydrogenase (ubiquinone) activity"/>
    <property type="evidence" value="ECO:0007669"/>
    <property type="project" value="InterPro"/>
</dbReference>
<dbReference type="GO" id="GO:0005886">
    <property type="term" value="C:plasma membrane"/>
    <property type="evidence" value="ECO:0007669"/>
    <property type="project" value="UniProtKB-SubCell"/>
</dbReference>
<dbReference type="InterPro" id="IPR001268">
    <property type="entry name" value="NADH_UbQ_OxRdtase_30kDa_su"/>
</dbReference>
<comment type="similarity">
    <text evidence="2">In the C-terminal section; belongs to the complex I 49 kDa subunit family.</text>
</comment>
<dbReference type="KEGG" id="psti:SOO65_05485"/>
<keyword evidence="4" id="KW-0520">NAD</keyword>
<dbReference type="Gene3D" id="1.10.645.10">
    <property type="entry name" value="Cytochrome-c3 Hydrogenase, chain B"/>
    <property type="match status" value="1"/>
</dbReference>
<dbReference type="RefSeq" id="WP_321398151.1">
    <property type="nucleotide sequence ID" value="NZ_CP139487.1"/>
</dbReference>
<feature type="domain" description="NADH:ubiquinone oxidoreductase 30kDa subunit" evidence="9">
    <location>
        <begin position="31"/>
        <end position="146"/>
    </location>
</feature>
<reference evidence="11 12" key="1">
    <citation type="submission" date="2023-11" db="EMBL/GenBank/DDBJ databases">
        <title>Peredibacter starrii A3.12.</title>
        <authorList>
            <person name="Mitchell R.J."/>
        </authorList>
    </citation>
    <scope>NUCLEOTIDE SEQUENCE [LARGE SCALE GENOMIC DNA]</scope>
    <source>
        <strain evidence="11 12">A3.12</strain>
    </source>
</reference>
<name>A0AAX4HSJ3_9BACT</name>
<keyword evidence="6" id="KW-0511">Multifunctional enzyme</keyword>
<evidence type="ECO:0000256" key="5">
    <source>
        <dbReference type="ARBA" id="ARBA00023136"/>
    </source>
</evidence>
<dbReference type="SUPFAM" id="SSF56762">
    <property type="entry name" value="HydB/Nqo4-like"/>
    <property type="match status" value="1"/>
</dbReference>
<evidence type="ECO:0000313" key="12">
    <source>
        <dbReference type="Proteomes" id="UP001324634"/>
    </source>
</evidence>
<dbReference type="Gene3D" id="3.30.460.80">
    <property type="entry name" value="NADH:ubiquinone oxidoreductase, 30kDa subunit"/>
    <property type="match status" value="1"/>
</dbReference>
<accession>A0AAX4HSJ3</accession>
<dbReference type="InterPro" id="IPR029014">
    <property type="entry name" value="NiFe-Hase_large"/>
</dbReference>
<evidence type="ECO:0000259" key="9">
    <source>
        <dbReference type="Pfam" id="PF00329"/>
    </source>
</evidence>
<dbReference type="Pfam" id="PF00329">
    <property type="entry name" value="Complex1_30kDa"/>
    <property type="match status" value="1"/>
</dbReference>
<comment type="catalytic activity">
    <reaction evidence="8">
        <text>a quinone + NADH + 5 H(+)(in) = a quinol + NAD(+) + 4 H(+)(out)</text>
        <dbReference type="Rhea" id="RHEA:57888"/>
        <dbReference type="ChEBI" id="CHEBI:15378"/>
        <dbReference type="ChEBI" id="CHEBI:24646"/>
        <dbReference type="ChEBI" id="CHEBI:57540"/>
        <dbReference type="ChEBI" id="CHEBI:57945"/>
        <dbReference type="ChEBI" id="CHEBI:132124"/>
    </reaction>
</comment>
<dbReference type="SUPFAM" id="SSF143243">
    <property type="entry name" value="Nqo5-like"/>
    <property type="match status" value="1"/>
</dbReference>
<evidence type="ECO:0000256" key="4">
    <source>
        <dbReference type="ARBA" id="ARBA00023027"/>
    </source>
</evidence>